<dbReference type="Pfam" id="PF02458">
    <property type="entry name" value="Transferase"/>
    <property type="match status" value="2"/>
</dbReference>
<accession>A0A6V7P262</accession>
<reference evidence="4" key="1">
    <citation type="submission" date="2020-07" db="EMBL/GenBank/DDBJ databases">
        <authorList>
            <person name="Lin J."/>
        </authorList>
    </citation>
    <scope>NUCLEOTIDE SEQUENCE</scope>
</reference>
<dbReference type="PANTHER" id="PTHR31147">
    <property type="entry name" value="ACYL TRANSFERASE 4"/>
    <property type="match status" value="1"/>
</dbReference>
<evidence type="ECO:0008006" key="5">
    <source>
        <dbReference type="Google" id="ProtNLM"/>
    </source>
</evidence>
<name>A0A6V7P262_ANACO</name>
<dbReference type="EMBL" id="LR862144">
    <property type="protein sequence ID" value="CAD1824911.1"/>
    <property type="molecule type" value="Genomic_DNA"/>
</dbReference>
<evidence type="ECO:0000313" key="4">
    <source>
        <dbReference type="EMBL" id="CAD1824911.1"/>
    </source>
</evidence>
<dbReference type="Gene3D" id="3.30.559.10">
    <property type="entry name" value="Chloramphenicol acetyltransferase-like domain"/>
    <property type="match status" value="2"/>
</dbReference>
<comment type="similarity">
    <text evidence="1">Belongs to the plant acyltransferase family.</text>
</comment>
<dbReference type="GO" id="GO:0016740">
    <property type="term" value="F:transferase activity"/>
    <property type="evidence" value="ECO:0007669"/>
    <property type="project" value="UniProtKB-KW"/>
</dbReference>
<sequence>MESSSPVFAVRRGELELVAPAEPTPRELKPLSDVDDQEGLRFYSSGIHVYRSSNGAKDGEDPATVIRDALAKALVFYYTLAGRLREGAGRKLAVECTAEGAVFAEADADVRLDDLEGALCPPFPCHEELLCPLQQGSTGSYIVDCPLLYIQINIIMSLHAGDAAQVRRLHLRPKDQPYHCRRPGGDAVPQGPRRAGARRGRPSVRPVWARDLLTARSPPCITHDHPEYEFSTEEIAKDKLTSVLPKDMVRRPIFFGPKEISALRNHLPAHLRMSSSRFELITAAIWRSRTAALAYGPEDEVRVQFIVNARGRKRSQAPLPPGFYGNAFAFTVASSAAAKLCEQPLGYALELVKKAKAKATDEFMQSAVDYLVSNGRPHFAVAKTYIVSDVTRAGFEDVDFGLGRGCMAGRQKAARGRFLVSRTTSPGPRTARGRRAYLWPCACLLMLWRGSRWRLILSLTNQFLIPMYE</sequence>
<dbReference type="PANTHER" id="PTHR31147:SF66">
    <property type="entry name" value="OS05G0315700 PROTEIN"/>
    <property type="match status" value="1"/>
</dbReference>
<feature type="region of interest" description="Disordered" evidence="3">
    <location>
        <begin position="178"/>
        <end position="200"/>
    </location>
</feature>
<evidence type="ECO:0000256" key="3">
    <source>
        <dbReference type="SAM" id="MobiDB-lite"/>
    </source>
</evidence>
<gene>
    <name evidence="4" type="ORF">CB5_LOCUS8122</name>
</gene>
<dbReference type="InterPro" id="IPR023213">
    <property type="entry name" value="CAT-like_dom_sf"/>
</dbReference>
<dbReference type="InterPro" id="IPR050898">
    <property type="entry name" value="Plant_acyltransferase"/>
</dbReference>
<protein>
    <recommendedName>
        <fullName evidence="5">Benzyl alcohol O-benzoyltransferase</fullName>
    </recommendedName>
</protein>
<evidence type="ECO:0000256" key="2">
    <source>
        <dbReference type="ARBA" id="ARBA00022679"/>
    </source>
</evidence>
<organism evidence="4">
    <name type="scientific">Ananas comosus var. bracteatus</name>
    <name type="common">red pineapple</name>
    <dbReference type="NCBI Taxonomy" id="296719"/>
    <lineage>
        <taxon>Eukaryota</taxon>
        <taxon>Viridiplantae</taxon>
        <taxon>Streptophyta</taxon>
        <taxon>Embryophyta</taxon>
        <taxon>Tracheophyta</taxon>
        <taxon>Spermatophyta</taxon>
        <taxon>Magnoliopsida</taxon>
        <taxon>Liliopsida</taxon>
        <taxon>Poales</taxon>
        <taxon>Bromeliaceae</taxon>
        <taxon>Bromelioideae</taxon>
        <taxon>Ananas</taxon>
    </lineage>
</organism>
<evidence type="ECO:0000256" key="1">
    <source>
        <dbReference type="ARBA" id="ARBA00009861"/>
    </source>
</evidence>
<keyword evidence="2" id="KW-0808">Transferase</keyword>
<dbReference type="AlphaFoldDB" id="A0A6V7P262"/>
<proteinExistence type="inferred from homology"/>